<evidence type="ECO:0000313" key="2">
    <source>
        <dbReference type="Proteomes" id="UP001227268"/>
    </source>
</evidence>
<protein>
    <submittedName>
        <fullName evidence="1">Uncharacterized protein</fullName>
    </submittedName>
</protein>
<comment type="caution">
    <text evidence="1">The sequence shown here is derived from an EMBL/GenBank/DDBJ whole genome shotgun (WGS) entry which is preliminary data.</text>
</comment>
<reference evidence="1" key="1">
    <citation type="submission" date="2023-04" db="EMBL/GenBank/DDBJ databases">
        <title>Draft Genome sequencing of Naganishia species isolated from polar environments using Oxford Nanopore Technology.</title>
        <authorList>
            <person name="Leo P."/>
            <person name="Venkateswaran K."/>
        </authorList>
    </citation>
    <scope>NUCLEOTIDE SEQUENCE</scope>
    <source>
        <strain evidence="1">MNA-CCFEE 5423</strain>
    </source>
</reference>
<proteinExistence type="predicted"/>
<organism evidence="1 2">
    <name type="scientific">Naganishia friedmannii</name>
    <dbReference type="NCBI Taxonomy" id="89922"/>
    <lineage>
        <taxon>Eukaryota</taxon>
        <taxon>Fungi</taxon>
        <taxon>Dikarya</taxon>
        <taxon>Basidiomycota</taxon>
        <taxon>Agaricomycotina</taxon>
        <taxon>Tremellomycetes</taxon>
        <taxon>Filobasidiales</taxon>
        <taxon>Filobasidiaceae</taxon>
        <taxon>Naganishia</taxon>
    </lineage>
</organism>
<dbReference type="EMBL" id="JASBWT010000015">
    <property type="protein sequence ID" value="KAJ9098102.1"/>
    <property type="molecule type" value="Genomic_DNA"/>
</dbReference>
<accession>A0ACC2VHR4</accession>
<name>A0ACC2VHR4_9TREE</name>
<sequence length="462" mass="49912">MSFAALKDKRNARRPRVPLAAGVGSISTSAFATAPTTAPVPIPTTGAAASAVLTTQPTTANAQGKKEQPQPLTESDSENLRYTDFPEEILQIRTTRQSGRGIYVRSDLGKDLTAGTTIIATSPTEAVLSTSQLEEYCSSCFLGVHELEFSPSRKVAAGAGGSKVVLFACGKRGKERPWIPEESVRALGRICWARRIRLRESKQTSEEDQWRQPFAQLAMTLAQYLAAGEASPGQEDELKAVDMRDFGFRGVGEMMDLVCARYAARMTEKGKGKGRLVDPRWCMFHPSCEKNGLIPLPINQEQGDLICPACGKSADIQLDKPASTAVVVHMSRNAETGLGPNLFPAIRVHSILVHALDAVLPVNHPSVGIALAELGKLLNVHVDDESASSAPGESQVDLGNGFLIPRGTSQRLPLALSTLRRAWETLQIGFGGERDVEGGVVAWEVKVLVEGLERELQLRRRA</sequence>
<evidence type="ECO:0000313" key="1">
    <source>
        <dbReference type="EMBL" id="KAJ9098102.1"/>
    </source>
</evidence>
<keyword evidence="2" id="KW-1185">Reference proteome</keyword>
<gene>
    <name evidence="1" type="ORF">QFC21_004431</name>
</gene>
<dbReference type="Proteomes" id="UP001227268">
    <property type="component" value="Unassembled WGS sequence"/>
</dbReference>